<evidence type="ECO:0000313" key="3">
    <source>
        <dbReference type="Proteomes" id="UP000676336"/>
    </source>
</evidence>
<comment type="caution">
    <text evidence="2">The sequence shown here is derived from an EMBL/GenBank/DDBJ whole genome shotgun (WGS) entry which is preliminary data.</text>
</comment>
<reference evidence="2" key="1">
    <citation type="submission" date="2021-02" db="EMBL/GenBank/DDBJ databases">
        <authorList>
            <person name="Nowell W R."/>
        </authorList>
    </citation>
    <scope>NUCLEOTIDE SEQUENCE</scope>
</reference>
<gene>
    <name evidence="2" type="ORF">SMN809_LOCUS77259</name>
</gene>
<feature type="compositionally biased region" description="Polar residues" evidence="1">
    <location>
        <begin position="1"/>
        <end position="32"/>
    </location>
</feature>
<dbReference type="Proteomes" id="UP000676336">
    <property type="component" value="Unassembled WGS sequence"/>
</dbReference>
<name>A0A8S3IYX7_9BILA</name>
<sequence length="84" mass="9530">KKPTTTNNSSDEPSSTTQSIINPPEPMQSNVANVLDDFDYGSDNDDDEPRGQTITNIPSNFPSNNTQQAMQFLQTEKFYRWQML</sequence>
<feature type="compositionally biased region" description="Acidic residues" evidence="1">
    <location>
        <begin position="36"/>
        <end position="48"/>
    </location>
</feature>
<organism evidence="2 3">
    <name type="scientific">Rotaria magnacalcarata</name>
    <dbReference type="NCBI Taxonomy" id="392030"/>
    <lineage>
        <taxon>Eukaryota</taxon>
        <taxon>Metazoa</taxon>
        <taxon>Spiralia</taxon>
        <taxon>Gnathifera</taxon>
        <taxon>Rotifera</taxon>
        <taxon>Eurotatoria</taxon>
        <taxon>Bdelloidea</taxon>
        <taxon>Philodinida</taxon>
        <taxon>Philodinidae</taxon>
        <taxon>Rotaria</taxon>
    </lineage>
</organism>
<dbReference type="AlphaFoldDB" id="A0A8S3IYX7"/>
<evidence type="ECO:0000313" key="2">
    <source>
        <dbReference type="EMBL" id="CAF5207207.1"/>
    </source>
</evidence>
<feature type="non-terminal residue" evidence="2">
    <location>
        <position position="1"/>
    </location>
</feature>
<protein>
    <submittedName>
        <fullName evidence="2">Uncharacterized protein</fullName>
    </submittedName>
</protein>
<accession>A0A8S3IYX7</accession>
<feature type="compositionally biased region" description="Polar residues" evidence="1">
    <location>
        <begin position="52"/>
        <end position="65"/>
    </location>
</feature>
<dbReference type="EMBL" id="CAJOBI010336890">
    <property type="protein sequence ID" value="CAF5207207.1"/>
    <property type="molecule type" value="Genomic_DNA"/>
</dbReference>
<feature type="region of interest" description="Disordered" evidence="1">
    <location>
        <begin position="1"/>
        <end position="65"/>
    </location>
</feature>
<proteinExistence type="predicted"/>
<evidence type="ECO:0000256" key="1">
    <source>
        <dbReference type="SAM" id="MobiDB-lite"/>
    </source>
</evidence>